<dbReference type="AlphaFoldDB" id="A0A9X2DV43"/>
<accession>A0A9X2DV43</accession>
<comment type="caution">
    <text evidence="1">The sequence shown here is derived from an EMBL/GenBank/DDBJ whole genome shotgun (WGS) entry which is preliminary data.</text>
</comment>
<keyword evidence="2" id="KW-1185">Reference proteome</keyword>
<evidence type="ECO:0000313" key="1">
    <source>
        <dbReference type="EMBL" id="MCM3715930.1"/>
    </source>
</evidence>
<proteinExistence type="predicted"/>
<organism evidence="1 2">
    <name type="scientific">Halalkalibacter oceani</name>
    <dbReference type="NCBI Taxonomy" id="1653776"/>
    <lineage>
        <taxon>Bacteria</taxon>
        <taxon>Bacillati</taxon>
        <taxon>Bacillota</taxon>
        <taxon>Bacilli</taxon>
        <taxon>Bacillales</taxon>
        <taxon>Bacillaceae</taxon>
        <taxon>Halalkalibacter</taxon>
    </lineage>
</organism>
<reference evidence="1" key="1">
    <citation type="submission" date="2022-05" db="EMBL/GenBank/DDBJ databases">
        <title>Comparative Genomics of Spacecraft Associated Microbes.</title>
        <authorList>
            <person name="Tran M.T."/>
            <person name="Wright A."/>
            <person name="Seuylemezian A."/>
            <person name="Eisen J."/>
            <person name="Coil D."/>
        </authorList>
    </citation>
    <scope>NUCLEOTIDE SEQUENCE</scope>
    <source>
        <strain evidence="1">214.1.1</strain>
    </source>
</reference>
<protein>
    <submittedName>
        <fullName evidence="1">Ubiquitin</fullName>
    </submittedName>
</protein>
<evidence type="ECO:0000313" key="2">
    <source>
        <dbReference type="Proteomes" id="UP001139179"/>
    </source>
</evidence>
<dbReference type="Pfam" id="PF08817">
    <property type="entry name" value="YukD"/>
    <property type="match status" value="1"/>
</dbReference>
<dbReference type="Gene3D" id="3.10.20.90">
    <property type="entry name" value="Phosphatidylinositol 3-kinase Catalytic Subunit, Chain A, domain 1"/>
    <property type="match status" value="1"/>
</dbReference>
<dbReference type="RefSeq" id="WP_251224639.1">
    <property type="nucleotide sequence ID" value="NZ_JAMBOL010000024.1"/>
</dbReference>
<dbReference type="EMBL" id="JAMBOL010000024">
    <property type="protein sequence ID" value="MCM3715930.1"/>
    <property type="molecule type" value="Genomic_DNA"/>
</dbReference>
<sequence length="79" mass="9311">MYIQVTIDLRHYANKQFDLRLSNYYSIKKVIEIVWQVERIAANPREGYWVRISNKEKVCHGLVTLEESGITNGDKLEIL</sequence>
<dbReference type="InterPro" id="IPR024962">
    <property type="entry name" value="YukD-like"/>
</dbReference>
<dbReference type="Proteomes" id="UP001139179">
    <property type="component" value="Unassembled WGS sequence"/>
</dbReference>
<name>A0A9X2DV43_9BACI</name>
<gene>
    <name evidence="1" type="ORF">M3202_17890</name>
</gene>